<dbReference type="GO" id="GO:0103016">
    <property type="term" value="F:tRNA-uridine 2-sulfurtransferase activity"/>
    <property type="evidence" value="ECO:0007669"/>
    <property type="project" value="UniProtKB-EC"/>
</dbReference>
<feature type="active site" description="Cysteine persulfide intermediate" evidence="9">
    <location>
        <position position="208"/>
    </location>
</feature>
<gene>
    <name evidence="9 12" type="primary">mnmA</name>
    <name evidence="12" type="ORF">ICT70_00220</name>
</gene>
<organism evidence="12 13">
    <name type="scientific">Pelovirga terrestris</name>
    <dbReference type="NCBI Taxonomy" id="2771352"/>
    <lineage>
        <taxon>Bacteria</taxon>
        <taxon>Pseudomonadati</taxon>
        <taxon>Thermodesulfobacteriota</taxon>
        <taxon>Desulfuromonadia</taxon>
        <taxon>Geobacterales</taxon>
        <taxon>Geobacteraceae</taxon>
        <taxon>Pelovirga</taxon>
    </lineage>
</organism>
<dbReference type="AlphaFoldDB" id="A0A8J6UK87"/>
<feature type="binding site" evidence="9">
    <location>
        <position position="39"/>
    </location>
    <ligand>
        <name>ATP</name>
        <dbReference type="ChEBI" id="CHEBI:30616"/>
    </ligand>
</feature>
<dbReference type="Gene3D" id="2.40.30.10">
    <property type="entry name" value="Translation factors"/>
    <property type="match status" value="1"/>
</dbReference>
<evidence type="ECO:0000256" key="3">
    <source>
        <dbReference type="ARBA" id="ARBA00022694"/>
    </source>
</evidence>
<feature type="domain" description="tRNA-specific 2-thiouridylase MnmA-like central" evidence="11">
    <location>
        <begin position="224"/>
        <end position="281"/>
    </location>
</feature>
<dbReference type="FunFam" id="2.30.30.280:FF:000001">
    <property type="entry name" value="tRNA-specific 2-thiouridylase MnmA"/>
    <property type="match status" value="1"/>
</dbReference>
<keyword evidence="2 9" id="KW-0808">Transferase</keyword>
<dbReference type="InterPro" id="IPR046885">
    <property type="entry name" value="MnmA-like_C"/>
</dbReference>
<dbReference type="InterPro" id="IPR023382">
    <property type="entry name" value="MnmA-like_central_sf"/>
</dbReference>
<evidence type="ECO:0000256" key="1">
    <source>
        <dbReference type="ARBA" id="ARBA00022555"/>
    </source>
</evidence>
<dbReference type="CDD" id="cd01998">
    <property type="entry name" value="MnmA_TRMU-like"/>
    <property type="match status" value="1"/>
</dbReference>
<comment type="function">
    <text evidence="9">Catalyzes the 2-thiolation of uridine at the wobble position (U34) of tRNA, leading to the formation of s(2)U34.</text>
</comment>
<comment type="subcellular location">
    <subcellularLocation>
        <location evidence="9">Cytoplasm</location>
    </subcellularLocation>
</comment>
<comment type="catalytic activity">
    <reaction evidence="8 9">
        <text>S-sulfanyl-L-cysteinyl-[protein] + uridine(34) in tRNA + AH2 + ATP = 2-thiouridine(34) in tRNA + L-cysteinyl-[protein] + A + AMP + diphosphate + H(+)</text>
        <dbReference type="Rhea" id="RHEA:47032"/>
        <dbReference type="Rhea" id="RHEA-COMP:10131"/>
        <dbReference type="Rhea" id="RHEA-COMP:11726"/>
        <dbReference type="Rhea" id="RHEA-COMP:11727"/>
        <dbReference type="Rhea" id="RHEA-COMP:11728"/>
        <dbReference type="ChEBI" id="CHEBI:13193"/>
        <dbReference type="ChEBI" id="CHEBI:15378"/>
        <dbReference type="ChEBI" id="CHEBI:17499"/>
        <dbReference type="ChEBI" id="CHEBI:29950"/>
        <dbReference type="ChEBI" id="CHEBI:30616"/>
        <dbReference type="ChEBI" id="CHEBI:33019"/>
        <dbReference type="ChEBI" id="CHEBI:61963"/>
        <dbReference type="ChEBI" id="CHEBI:65315"/>
        <dbReference type="ChEBI" id="CHEBI:87170"/>
        <dbReference type="ChEBI" id="CHEBI:456215"/>
        <dbReference type="EC" id="2.8.1.13"/>
    </reaction>
</comment>
<evidence type="ECO:0000256" key="7">
    <source>
        <dbReference type="ARBA" id="ARBA00023157"/>
    </source>
</evidence>
<accession>A0A8J6UK87</accession>
<dbReference type="NCBIfam" id="NF001138">
    <property type="entry name" value="PRK00143.1"/>
    <property type="match status" value="1"/>
</dbReference>
<dbReference type="EC" id="2.8.1.13" evidence="9"/>
<dbReference type="NCBIfam" id="TIGR00420">
    <property type="entry name" value="trmU"/>
    <property type="match status" value="1"/>
</dbReference>
<evidence type="ECO:0000256" key="8">
    <source>
        <dbReference type="ARBA" id="ARBA00051542"/>
    </source>
</evidence>
<dbReference type="GO" id="GO:0002143">
    <property type="term" value="P:tRNA wobble position uridine thiolation"/>
    <property type="evidence" value="ECO:0007669"/>
    <property type="project" value="TreeGrafter"/>
</dbReference>
<dbReference type="SUPFAM" id="SSF52402">
    <property type="entry name" value="Adenine nucleotide alpha hydrolases-like"/>
    <property type="match status" value="1"/>
</dbReference>
<dbReference type="GO" id="GO:0005737">
    <property type="term" value="C:cytoplasm"/>
    <property type="evidence" value="ECO:0007669"/>
    <property type="project" value="UniProtKB-SubCell"/>
</dbReference>
<feature type="binding site" evidence="9">
    <location>
        <begin position="13"/>
        <end position="20"/>
    </location>
    <ligand>
        <name>ATP</name>
        <dbReference type="ChEBI" id="CHEBI:30616"/>
    </ligand>
</feature>
<evidence type="ECO:0000256" key="6">
    <source>
        <dbReference type="ARBA" id="ARBA00022884"/>
    </source>
</evidence>
<dbReference type="InterPro" id="IPR014729">
    <property type="entry name" value="Rossmann-like_a/b/a_fold"/>
</dbReference>
<dbReference type="Pfam" id="PF20258">
    <property type="entry name" value="tRNA_Me_trans_C"/>
    <property type="match status" value="1"/>
</dbReference>
<keyword evidence="4 9" id="KW-0547">Nucleotide-binding</keyword>
<evidence type="ECO:0000313" key="13">
    <source>
        <dbReference type="Proteomes" id="UP000632828"/>
    </source>
</evidence>
<evidence type="ECO:0000256" key="4">
    <source>
        <dbReference type="ARBA" id="ARBA00022741"/>
    </source>
</evidence>
<feature type="disulfide bond" description="Alternate" evidence="9">
    <location>
        <begin position="111"/>
        <end position="208"/>
    </location>
</feature>
<sequence>MSEVDVKRRVVVAMSGGVDSSVTAALLKEQGHEVVGMTMQIWDYSQYTDKHGETFGSCCSLDDVYDARRVAEQLDIPFYVINFERQFKQQVIDRFCDDYLTGLTPNPCVLCNQVLKFELLMRKARELEAEFLATGHYARILPTEDGGYALHKGIDGDKDQSYFLFTLTKEQMALVRFPLGGMTKEEVRGHAARFHLRVAEKAESQDICFVPDGDYVRFLEEERQLDDCAGPIIHVAGQVLGQHQGYYRYTVGQRKGLGIGWSEPLYVVRIDAANKTVIVGEKQHLLCREMIVGSCRWSMEPPQRPFATNCRIRYRQHEQPAQVVPLTDGRVKVTFAIPQSGVTPGQAAVFYQGDRVLGGGWIQ</sequence>
<dbReference type="FunFam" id="3.40.50.620:FF:000115">
    <property type="entry name" value="tRNA-specific 2-thiouridylase MnmA"/>
    <property type="match status" value="1"/>
</dbReference>
<evidence type="ECO:0000259" key="11">
    <source>
        <dbReference type="Pfam" id="PF20259"/>
    </source>
</evidence>
<keyword evidence="9" id="KW-0963">Cytoplasm</keyword>
<dbReference type="PANTHER" id="PTHR11933:SF5">
    <property type="entry name" value="MITOCHONDRIAL TRNA-SPECIFIC 2-THIOURIDYLASE 1"/>
    <property type="match status" value="1"/>
</dbReference>
<keyword evidence="7 9" id="KW-1015">Disulfide bond</keyword>
<evidence type="ECO:0000256" key="5">
    <source>
        <dbReference type="ARBA" id="ARBA00022840"/>
    </source>
</evidence>
<comment type="caution">
    <text evidence="9">Lacks conserved residue(s) required for the propagation of feature annotation.</text>
</comment>
<dbReference type="InterPro" id="IPR046884">
    <property type="entry name" value="MnmA-like_central"/>
</dbReference>
<feature type="site" description="Interaction with tRNA" evidence="9">
    <location>
        <position position="136"/>
    </location>
</feature>
<name>A0A8J6UK87_9BACT</name>
<evidence type="ECO:0000256" key="9">
    <source>
        <dbReference type="HAMAP-Rule" id="MF_00144"/>
    </source>
</evidence>
<comment type="caution">
    <text evidence="12">The sequence shown here is derived from an EMBL/GenBank/DDBJ whole genome shotgun (WGS) entry which is preliminary data.</text>
</comment>
<evidence type="ECO:0000313" key="12">
    <source>
        <dbReference type="EMBL" id="MBD1399092.1"/>
    </source>
</evidence>
<dbReference type="Gene3D" id="3.40.50.620">
    <property type="entry name" value="HUPs"/>
    <property type="match status" value="1"/>
</dbReference>
<comment type="similarity">
    <text evidence="9">Belongs to the MnmA/TRMU family.</text>
</comment>
<dbReference type="InterPro" id="IPR004506">
    <property type="entry name" value="MnmA-like"/>
</dbReference>
<feature type="domain" description="tRNA-specific 2-thiouridylase MnmA-like C-terminal" evidence="10">
    <location>
        <begin position="288"/>
        <end position="362"/>
    </location>
</feature>
<dbReference type="GO" id="GO:0000049">
    <property type="term" value="F:tRNA binding"/>
    <property type="evidence" value="ECO:0007669"/>
    <property type="project" value="UniProtKB-KW"/>
</dbReference>
<keyword evidence="3 9" id="KW-0819">tRNA processing</keyword>
<feature type="region of interest" description="Interaction with tRNA" evidence="9">
    <location>
        <begin position="313"/>
        <end position="314"/>
    </location>
</feature>
<dbReference type="Pfam" id="PF03054">
    <property type="entry name" value="tRNA_Me_trans"/>
    <property type="match status" value="1"/>
</dbReference>
<dbReference type="HAMAP" id="MF_00144">
    <property type="entry name" value="tRNA_thiouridyl_MnmA"/>
    <property type="match status" value="1"/>
</dbReference>
<dbReference type="Gene3D" id="2.30.30.280">
    <property type="entry name" value="Adenine nucleotide alpha hydrolases-like domains"/>
    <property type="match status" value="1"/>
</dbReference>
<reference evidence="12" key="1">
    <citation type="submission" date="2020-09" db="EMBL/GenBank/DDBJ databases">
        <title>Pelobacter alkaliphilus sp. nov., a novel anaerobic arsenate-reducing bacterium from terrestrial mud volcano.</title>
        <authorList>
            <person name="Khomyakova M.A."/>
            <person name="Merkel A.Y."/>
            <person name="Slobodkin A.I."/>
        </authorList>
    </citation>
    <scope>NUCLEOTIDE SEQUENCE</scope>
    <source>
        <strain evidence="12">M08fum</strain>
    </source>
</reference>
<evidence type="ECO:0000259" key="10">
    <source>
        <dbReference type="Pfam" id="PF20258"/>
    </source>
</evidence>
<feature type="binding site" evidence="9">
    <location>
        <position position="135"/>
    </location>
    <ligand>
        <name>ATP</name>
        <dbReference type="ChEBI" id="CHEBI:30616"/>
    </ligand>
</feature>
<keyword evidence="1 9" id="KW-0820">tRNA-binding</keyword>
<keyword evidence="6 9" id="KW-0694">RNA-binding</keyword>
<feature type="active site" description="Nucleophile" evidence="9">
    <location>
        <position position="111"/>
    </location>
</feature>
<proteinExistence type="inferred from homology"/>
<dbReference type="Pfam" id="PF20259">
    <property type="entry name" value="tRNA_Me_trans_M"/>
    <property type="match status" value="1"/>
</dbReference>
<keyword evidence="5 9" id="KW-0067">ATP-binding</keyword>
<feature type="region of interest" description="Interaction with tRNA" evidence="9">
    <location>
        <begin position="158"/>
        <end position="160"/>
    </location>
</feature>
<feature type="site" description="Interaction with tRNA" evidence="9">
    <location>
        <position position="346"/>
    </location>
</feature>
<keyword evidence="13" id="KW-1185">Reference proteome</keyword>
<dbReference type="EMBL" id="JACWUN010000001">
    <property type="protein sequence ID" value="MBD1399092.1"/>
    <property type="molecule type" value="Genomic_DNA"/>
</dbReference>
<dbReference type="GO" id="GO:0005524">
    <property type="term" value="F:ATP binding"/>
    <property type="evidence" value="ECO:0007669"/>
    <property type="project" value="UniProtKB-KW"/>
</dbReference>
<dbReference type="PANTHER" id="PTHR11933">
    <property type="entry name" value="TRNA 5-METHYLAMINOMETHYL-2-THIOURIDYLATE -METHYLTRANSFERASE"/>
    <property type="match status" value="1"/>
</dbReference>
<evidence type="ECO:0000256" key="2">
    <source>
        <dbReference type="ARBA" id="ARBA00022679"/>
    </source>
</evidence>
<protein>
    <recommendedName>
        <fullName evidence="9">tRNA-specific 2-thiouridylase MnmA</fullName>
        <ecNumber evidence="9">2.8.1.13</ecNumber>
    </recommendedName>
</protein>
<dbReference type="Proteomes" id="UP000632828">
    <property type="component" value="Unassembled WGS sequence"/>
</dbReference>